<dbReference type="Pfam" id="PF00226">
    <property type="entry name" value="DnaJ"/>
    <property type="match status" value="1"/>
</dbReference>
<dbReference type="Gene3D" id="1.10.287.110">
    <property type="entry name" value="DnaJ domain"/>
    <property type="match status" value="1"/>
</dbReference>
<organism evidence="3 4">
    <name type="scientific">Nitrosomonas aestuarii</name>
    <dbReference type="NCBI Taxonomy" id="52441"/>
    <lineage>
        <taxon>Bacteria</taxon>
        <taxon>Pseudomonadati</taxon>
        <taxon>Pseudomonadota</taxon>
        <taxon>Betaproteobacteria</taxon>
        <taxon>Nitrosomonadales</taxon>
        <taxon>Nitrosomonadaceae</taxon>
        <taxon>Nitrosomonas</taxon>
    </lineage>
</organism>
<keyword evidence="1" id="KW-1133">Transmembrane helix</keyword>
<evidence type="ECO:0000256" key="1">
    <source>
        <dbReference type="SAM" id="Phobius"/>
    </source>
</evidence>
<dbReference type="PANTHER" id="PTHR24074">
    <property type="entry name" value="CO-CHAPERONE PROTEIN DJLA"/>
    <property type="match status" value="1"/>
</dbReference>
<dbReference type="SUPFAM" id="SSF46565">
    <property type="entry name" value="Chaperone J-domain"/>
    <property type="match status" value="1"/>
</dbReference>
<dbReference type="RefSeq" id="WP_090702518.1">
    <property type="nucleotide sequence ID" value="NZ_FOSP01000039.1"/>
</dbReference>
<dbReference type="OrthoDB" id="9782583at2"/>
<proteinExistence type="predicted"/>
<dbReference type="Pfam" id="PF05099">
    <property type="entry name" value="TerB"/>
    <property type="match status" value="1"/>
</dbReference>
<dbReference type="AlphaFoldDB" id="A0A1I4FKI0"/>
<dbReference type="NCBIfam" id="NF006948">
    <property type="entry name" value="PRK09430.1"/>
    <property type="match status" value="1"/>
</dbReference>
<dbReference type="InterPro" id="IPR001623">
    <property type="entry name" value="DnaJ_domain"/>
</dbReference>
<dbReference type="PROSITE" id="PS50076">
    <property type="entry name" value="DNAJ_2"/>
    <property type="match status" value="1"/>
</dbReference>
<dbReference type="STRING" id="52441.SAMN05216302_10397"/>
<dbReference type="SUPFAM" id="SSF158682">
    <property type="entry name" value="TerB-like"/>
    <property type="match status" value="1"/>
</dbReference>
<accession>A0A1I4FKI0</accession>
<reference evidence="4" key="1">
    <citation type="submission" date="2016-10" db="EMBL/GenBank/DDBJ databases">
        <authorList>
            <person name="Varghese N."/>
            <person name="Submissions S."/>
        </authorList>
    </citation>
    <scope>NUCLEOTIDE SEQUENCE [LARGE SCALE GENOMIC DNA]</scope>
    <source>
        <strain evidence="4">Nm69</strain>
    </source>
</reference>
<evidence type="ECO:0000313" key="3">
    <source>
        <dbReference type="EMBL" id="SFL18445.1"/>
    </source>
</evidence>
<dbReference type="CDD" id="cd07316">
    <property type="entry name" value="terB_like_DjlA"/>
    <property type="match status" value="1"/>
</dbReference>
<feature type="transmembrane region" description="Helical" evidence="1">
    <location>
        <begin position="6"/>
        <end position="29"/>
    </location>
</feature>
<keyword evidence="1" id="KW-0472">Membrane</keyword>
<dbReference type="InterPro" id="IPR007791">
    <property type="entry name" value="DjlA_N"/>
</dbReference>
<sequence length="262" mass="29148">MFRILGVLAGFLILGILGSILGFLLGGFIDRFRTPGSGRMNAFSAARRQSVFLETVFTLMGKLAKVDGRVSETEIAHVEQFMRKLGMTHDHRLKAIALFKRGASPMFDIKPKVAEFMTVCGYSGNLRQMLLVYLIIMGMSDGRLNASEVQLLKEIAGYLGYSRTSFDRLLDMVLNQTHFAGGQATSANALEDAYKALGVSERSSDREIKHAYRKLMSQYHPDKLMGQGLPEEMISVATEQAKEVQAAYDLIKKHREQSRATA</sequence>
<gene>
    <name evidence="3" type="ORF">SAMN05216302_10397</name>
</gene>
<dbReference type="EMBL" id="FOSP01000039">
    <property type="protein sequence ID" value="SFL18445.1"/>
    <property type="molecule type" value="Genomic_DNA"/>
</dbReference>
<dbReference type="InterPro" id="IPR036869">
    <property type="entry name" value="J_dom_sf"/>
</dbReference>
<evidence type="ECO:0000259" key="2">
    <source>
        <dbReference type="PROSITE" id="PS50076"/>
    </source>
</evidence>
<dbReference type="SMART" id="SM00271">
    <property type="entry name" value="DnaJ"/>
    <property type="match status" value="1"/>
</dbReference>
<dbReference type="InterPro" id="IPR050817">
    <property type="entry name" value="DjlA_DnaK_co-chaperone"/>
</dbReference>
<dbReference type="InterPro" id="IPR029024">
    <property type="entry name" value="TerB-like"/>
</dbReference>
<keyword evidence="1" id="KW-0812">Transmembrane</keyword>
<evidence type="ECO:0000313" key="4">
    <source>
        <dbReference type="Proteomes" id="UP000199533"/>
    </source>
</evidence>
<keyword evidence="4" id="KW-1185">Reference proteome</keyword>
<feature type="domain" description="J" evidence="2">
    <location>
        <begin position="192"/>
        <end position="262"/>
    </location>
</feature>
<protein>
    <submittedName>
        <fullName evidence="3">DnaJ like chaperone protein</fullName>
    </submittedName>
</protein>
<dbReference type="Gene3D" id="1.10.3680.10">
    <property type="entry name" value="TerB-like"/>
    <property type="match status" value="1"/>
</dbReference>
<name>A0A1I4FKI0_9PROT</name>
<dbReference type="PRINTS" id="PR00625">
    <property type="entry name" value="JDOMAIN"/>
</dbReference>
<dbReference type="Proteomes" id="UP000199533">
    <property type="component" value="Unassembled WGS sequence"/>
</dbReference>
<dbReference type="CDD" id="cd06257">
    <property type="entry name" value="DnaJ"/>
    <property type="match status" value="1"/>
</dbReference>